<evidence type="ECO:0000256" key="3">
    <source>
        <dbReference type="ARBA" id="ARBA00022723"/>
    </source>
</evidence>
<sequence>MKNAKRQKRNEDDKNGKYNRDHVYFDSSSDEEGLYEDDHVSIKSSSSEERGELGKEEDFISLPVELDTRSRQDRRREFRDNAKRKRTDDDEEDWESHICFPWMDLVRLKPMPKPLSAIKLLQCEVDCFIQYLEPTPIEVQLREYLVHRIRHAIQSRFPEAEVFVFGSFSTQLYLPNSDIDLVVNVPPIQSGMLRRLAKIIESEDICRDPHIIENASVPVVKFEDTMTKLKVDIILNSNSGLESAVTINSLIRKYPALRPLSLIVKHLLALRSLNEVYTGGLGGYAIVCLIVSFLQMHPKVASGAIDPMKNLGPLLLDFFQFYGLNFNLDETGIDVRGNGSYYDKSHIHSRTGSSVFSIRDPQDRSNDIGCKSYNANQVVRAFKYAYISMSQKAFDLEAELRHNNYESLDKKTLESPKRSSILCEALHISTDFIKHRQLMNEVWNEKRWKNQAAAKTFEFLTV</sequence>
<dbReference type="Gene3D" id="1.10.1410.10">
    <property type="match status" value="1"/>
</dbReference>
<dbReference type="STRING" id="101091.A0A1C7NIU4"/>
<dbReference type="InterPro" id="IPR043519">
    <property type="entry name" value="NT_sf"/>
</dbReference>
<feature type="domain" description="Poly(A) RNA polymerase mitochondrial-like central palm" evidence="7">
    <location>
        <begin position="125"/>
        <end position="245"/>
    </location>
</feature>
<dbReference type="PANTHER" id="PTHR23092">
    <property type="entry name" value="POLY(A) RNA POLYMERASE"/>
    <property type="match status" value="1"/>
</dbReference>
<organism evidence="8 9">
    <name type="scientific">Choanephora cucurbitarum</name>
    <dbReference type="NCBI Taxonomy" id="101091"/>
    <lineage>
        <taxon>Eukaryota</taxon>
        <taxon>Fungi</taxon>
        <taxon>Fungi incertae sedis</taxon>
        <taxon>Mucoromycota</taxon>
        <taxon>Mucoromycotina</taxon>
        <taxon>Mucoromycetes</taxon>
        <taxon>Mucorales</taxon>
        <taxon>Mucorineae</taxon>
        <taxon>Choanephoraceae</taxon>
        <taxon>Choanephoroideae</taxon>
        <taxon>Choanephora</taxon>
    </lineage>
</organism>
<feature type="compositionally biased region" description="Basic and acidic residues" evidence="5">
    <location>
        <begin position="36"/>
        <end position="58"/>
    </location>
</feature>
<dbReference type="EMBL" id="LUGH01000118">
    <property type="protein sequence ID" value="OBZ89013.1"/>
    <property type="molecule type" value="Genomic_DNA"/>
</dbReference>
<evidence type="ECO:0000256" key="5">
    <source>
        <dbReference type="SAM" id="MobiDB-lite"/>
    </source>
</evidence>
<evidence type="ECO:0000313" key="8">
    <source>
        <dbReference type="EMBL" id="OBZ89013.1"/>
    </source>
</evidence>
<dbReference type="PANTHER" id="PTHR23092:SF15">
    <property type="entry name" value="INACTIVE NON-CANONICAL POLY(A) RNA POLYMERASE PROTEIN TRF4-2-RELATED"/>
    <property type="match status" value="1"/>
</dbReference>
<dbReference type="Pfam" id="PF03828">
    <property type="entry name" value="PAP_assoc"/>
    <property type="match status" value="1"/>
</dbReference>
<evidence type="ECO:0000259" key="6">
    <source>
        <dbReference type="Pfam" id="PF03828"/>
    </source>
</evidence>
<dbReference type="InParanoid" id="A0A1C7NIU4"/>
<dbReference type="CDD" id="cd05402">
    <property type="entry name" value="NT_PAP_TUTase"/>
    <property type="match status" value="1"/>
</dbReference>
<protein>
    <recommendedName>
        <fullName evidence="2">polynucleotide adenylyltransferase</fullName>
        <ecNumber evidence="2">2.7.7.19</ecNumber>
    </recommendedName>
</protein>
<feature type="domain" description="PAP-associated" evidence="6">
    <location>
        <begin position="310"/>
        <end position="366"/>
    </location>
</feature>
<dbReference type="GO" id="GO:0046872">
    <property type="term" value="F:metal ion binding"/>
    <property type="evidence" value="ECO:0007669"/>
    <property type="project" value="UniProtKB-KW"/>
</dbReference>
<keyword evidence="4" id="KW-0460">Magnesium</keyword>
<dbReference type="GO" id="GO:0043634">
    <property type="term" value="P:polyadenylation-dependent ncRNA catabolic process"/>
    <property type="evidence" value="ECO:0007669"/>
    <property type="project" value="TreeGrafter"/>
</dbReference>
<dbReference type="GO" id="GO:0031499">
    <property type="term" value="C:TRAMP complex"/>
    <property type="evidence" value="ECO:0007669"/>
    <property type="project" value="TreeGrafter"/>
</dbReference>
<dbReference type="GO" id="GO:0031123">
    <property type="term" value="P:RNA 3'-end processing"/>
    <property type="evidence" value="ECO:0007669"/>
    <property type="project" value="TreeGrafter"/>
</dbReference>
<reference evidence="8 9" key="1">
    <citation type="submission" date="2016-03" db="EMBL/GenBank/DDBJ databases">
        <title>Choanephora cucurbitarum.</title>
        <authorList>
            <person name="Min B."/>
            <person name="Park H."/>
            <person name="Park J.-H."/>
            <person name="Shin H.-D."/>
            <person name="Choi I.-G."/>
        </authorList>
    </citation>
    <scope>NUCLEOTIDE SEQUENCE [LARGE SCALE GENOMIC DNA]</scope>
    <source>
        <strain evidence="8 9">KUS-F28377</strain>
    </source>
</reference>
<dbReference type="EC" id="2.7.7.19" evidence="2"/>
<feature type="compositionally biased region" description="Basic and acidic residues" evidence="5">
    <location>
        <begin position="9"/>
        <end position="24"/>
    </location>
</feature>
<dbReference type="Proteomes" id="UP000093000">
    <property type="component" value="Unassembled WGS sequence"/>
</dbReference>
<dbReference type="GO" id="GO:0005730">
    <property type="term" value="C:nucleolus"/>
    <property type="evidence" value="ECO:0007669"/>
    <property type="project" value="TreeGrafter"/>
</dbReference>
<gene>
    <name evidence="8" type="primary">cid14</name>
    <name evidence="8" type="ORF">A0J61_02922</name>
</gene>
<dbReference type="Gene3D" id="3.30.460.10">
    <property type="entry name" value="Beta Polymerase, domain 2"/>
    <property type="match status" value="1"/>
</dbReference>
<keyword evidence="9" id="KW-1185">Reference proteome</keyword>
<evidence type="ECO:0000259" key="7">
    <source>
        <dbReference type="Pfam" id="PF22600"/>
    </source>
</evidence>
<evidence type="ECO:0000313" key="9">
    <source>
        <dbReference type="Proteomes" id="UP000093000"/>
    </source>
</evidence>
<proteinExistence type="inferred from homology"/>
<dbReference type="FunCoup" id="A0A1C7NIU4">
    <property type="interactions" value="259"/>
</dbReference>
<dbReference type="Pfam" id="PF22600">
    <property type="entry name" value="MTPAP-like_central"/>
    <property type="match status" value="1"/>
</dbReference>
<dbReference type="SUPFAM" id="SSF81301">
    <property type="entry name" value="Nucleotidyltransferase"/>
    <property type="match status" value="1"/>
</dbReference>
<dbReference type="SUPFAM" id="SSF81631">
    <property type="entry name" value="PAP/OAS1 substrate-binding domain"/>
    <property type="match status" value="1"/>
</dbReference>
<name>A0A1C7NIU4_9FUNG</name>
<dbReference type="OrthoDB" id="273917at2759"/>
<dbReference type="InterPro" id="IPR045862">
    <property type="entry name" value="Trf4-like"/>
</dbReference>
<dbReference type="AlphaFoldDB" id="A0A1C7NIU4"/>
<evidence type="ECO:0000256" key="1">
    <source>
        <dbReference type="ARBA" id="ARBA00008593"/>
    </source>
</evidence>
<feature type="region of interest" description="Disordered" evidence="5">
    <location>
        <begin position="1"/>
        <end position="59"/>
    </location>
</feature>
<dbReference type="InterPro" id="IPR054708">
    <property type="entry name" value="MTPAP-like_central"/>
</dbReference>
<comment type="similarity">
    <text evidence="1">Belongs to the DNA polymerase type-B-like family.</text>
</comment>
<evidence type="ECO:0000256" key="2">
    <source>
        <dbReference type="ARBA" id="ARBA00012388"/>
    </source>
</evidence>
<keyword evidence="3" id="KW-0479">Metal-binding</keyword>
<accession>A0A1C7NIU4</accession>
<dbReference type="GO" id="GO:0003729">
    <property type="term" value="F:mRNA binding"/>
    <property type="evidence" value="ECO:0007669"/>
    <property type="project" value="TreeGrafter"/>
</dbReference>
<comment type="caution">
    <text evidence="8">The sequence shown here is derived from an EMBL/GenBank/DDBJ whole genome shotgun (WGS) entry which is preliminary data.</text>
</comment>
<dbReference type="GO" id="GO:1990817">
    <property type="term" value="F:poly(A) RNA polymerase activity"/>
    <property type="evidence" value="ECO:0007669"/>
    <property type="project" value="UniProtKB-EC"/>
</dbReference>
<evidence type="ECO:0000256" key="4">
    <source>
        <dbReference type="ARBA" id="ARBA00022842"/>
    </source>
</evidence>
<dbReference type="InterPro" id="IPR002058">
    <property type="entry name" value="PAP_assoc"/>
</dbReference>
<dbReference type="GO" id="GO:0010605">
    <property type="term" value="P:negative regulation of macromolecule metabolic process"/>
    <property type="evidence" value="ECO:0007669"/>
    <property type="project" value="UniProtKB-ARBA"/>
</dbReference>